<reference evidence="6 7" key="1">
    <citation type="journal article" date="2018" name="New Phytol.">
        <title>Comparative genomics and transcriptomics depict ericoid mycorrhizal fungi as versatile saprotrophs and plant mutualists.</title>
        <authorList>
            <person name="Martino E."/>
            <person name="Morin E."/>
            <person name="Grelet G.A."/>
            <person name="Kuo A."/>
            <person name="Kohler A."/>
            <person name="Daghino S."/>
            <person name="Barry K.W."/>
            <person name="Cichocki N."/>
            <person name="Clum A."/>
            <person name="Dockter R.B."/>
            <person name="Hainaut M."/>
            <person name="Kuo R.C."/>
            <person name="LaButti K."/>
            <person name="Lindahl B.D."/>
            <person name="Lindquist E.A."/>
            <person name="Lipzen A."/>
            <person name="Khouja H.R."/>
            <person name="Magnuson J."/>
            <person name="Murat C."/>
            <person name="Ohm R.A."/>
            <person name="Singer S.W."/>
            <person name="Spatafora J.W."/>
            <person name="Wang M."/>
            <person name="Veneault-Fourrey C."/>
            <person name="Henrissat B."/>
            <person name="Grigoriev I.V."/>
            <person name="Martin F.M."/>
            <person name="Perotto S."/>
        </authorList>
    </citation>
    <scope>NUCLEOTIDE SEQUENCE [LARGE SCALE GENOMIC DNA]</scope>
    <source>
        <strain evidence="6 7">ATCC 22711</strain>
    </source>
</reference>
<gene>
    <name evidence="6" type="ORF">M430DRAFT_116609</name>
</gene>
<organism evidence="6 7">
    <name type="scientific">Amorphotheca resinae ATCC 22711</name>
    <dbReference type="NCBI Taxonomy" id="857342"/>
    <lineage>
        <taxon>Eukaryota</taxon>
        <taxon>Fungi</taxon>
        <taxon>Dikarya</taxon>
        <taxon>Ascomycota</taxon>
        <taxon>Pezizomycotina</taxon>
        <taxon>Leotiomycetes</taxon>
        <taxon>Helotiales</taxon>
        <taxon>Amorphothecaceae</taxon>
        <taxon>Amorphotheca</taxon>
    </lineage>
</organism>
<dbReference type="GO" id="GO:0050661">
    <property type="term" value="F:NADP binding"/>
    <property type="evidence" value="ECO:0007669"/>
    <property type="project" value="InterPro"/>
</dbReference>
<evidence type="ECO:0000256" key="4">
    <source>
        <dbReference type="ARBA" id="ARBA00023002"/>
    </source>
</evidence>
<evidence type="ECO:0008006" key="8">
    <source>
        <dbReference type="Google" id="ProtNLM"/>
    </source>
</evidence>
<dbReference type="InParanoid" id="A0A2T3B7V7"/>
<evidence type="ECO:0000313" key="6">
    <source>
        <dbReference type="EMBL" id="PSS22943.1"/>
    </source>
</evidence>
<evidence type="ECO:0000256" key="3">
    <source>
        <dbReference type="ARBA" id="ARBA00022827"/>
    </source>
</evidence>
<comment type="similarity">
    <text evidence="1">Belongs to the FAD-binding monooxygenase family.</text>
</comment>
<evidence type="ECO:0000313" key="7">
    <source>
        <dbReference type="Proteomes" id="UP000241818"/>
    </source>
</evidence>
<sequence>MSTYQQTPNVIIIGAGPSGIAMAHTLKCKLKFCDFLVYEKLPDVGGTWLTNTYPGCGCDVPTHLYSFSFNLNPNWSKQLCDQPEILEYMNSTVDKFDLRKHMNFNVECISASWNKGAGYWEIRFRDLNSGIEYTRHATIFISAVGGISFPRDVKFQGMDKFKGKMFHTARWDHGYDYTNKRVAIIGNGCSAAQVVPAIAGRAGHVKQYARSAQWYHERPNRTFTGFEKWLFKYIPFWQRYHRLQLFLENDDLVTTYMPGEGAAVKREQVENAAKRYIYSQTPNKYHHVIVPEFPLGCKRRIFDPDYLQSLHAPTVELVPVGIKEFDETGIVSEDGVKTDFDLIVLATGFQVAQFLAPMEIFGADGKSLKQQWDESRGAQAYMGSFVHNFPNFGILFGPNTFPAHNSALFACEVQIEYVAKTLIAPILDRRAKIIEVKLSAEEQWVNSIQCQLKGTVFSAGCTNWYINRFGRNVASWPSHASTFWMQAYFPNYKDFCLIDGSPFWYMNRLRRLLRPPKIAYIIAAAYIILVGYRRTFPTQWAYTRQLLLRILQKSLRSFPRRH</sequence>
<evidence type="ECO:0000256" key="2">
    <source>
        <dbReference type="ARBA" id="ARBA00022630"/>
    </source>
</evidence>
<dbReference type="OrthoDB" id="74360at2759"/>
<keyword evidence="5" id="KW-0472">Membrane</keyword>
<dbReference type="PANTHER" id="PTHR42877:SF4">
    <property type="entry name" value="FAD_NAD(P)-BINDING DOMAIN-CONTAINING PROTEIN-RELATED"/>
    <property type="match status" value="1"/>
</dbReference>
<dbReference type="Gene3D" id="3.50.50.60">
    <property type="entry name" value="FAD/NAD(P)-binding domain"/>
    <property type="match status" value="2"/>
</dbReference>
<name>A0A2T3B7V7_AMORE</name>
<dbReference type="Proteomes" id="UP000241818">
    <property type="component" value="Unassembled WGS sequence"/>
</dbReference>
<keyword evidence="3" id="KW-0274">FAD</keyword>
<dbReference type="STRING" id="857342.A0A2T3B7V7"/>
<dbReference type="InterPro" id="IPR051209">
    <property type="entry name" value="FAD-bind_Monooxygenase_sf"/>
</dbReference>
<proteinExistence type="inferred from homology"/>
<keyword evidence="5" id="KW-1133">Transmembrane helix</keyword>
<evidence type="ECO:0000256" key="1">
    <source>
        <dbReference type="ARBA" id="ARBA00010139"/>
    </source>
</evidence>
<keyword evidence="4" id="KW-0560">Oxidoreductase</keyword>
<dbReference type="RefSeq" id="XP_024722989.1">
    <property type="nucleotide sequence ID" value="XM_024861641.1"/>
</dbReference>
<dbReference type="GO" id="GO:0050660">
    <property type="term" value="F:flavin adenine dinucleotide binding"/>
    <property type="evidence" value="ECO:0007669"/>
    <property type="project" value="InterPro"/>
</dbReference>
<dbReference type="EMBL" id="KZ679008">
    <property type="protein sequence ID" value="PSS22943.1"/>
    <property type="molecule type" value="Genomic_DNA"/>
</dbReference>
<feature type="transmembrane region" description="Helical" evidence="5">
    <location>
        <begin position="518"/>
        <end position="536"/>
    </location>
</feature>
<dbReference type="GeneID" id="36569722"/>
<keyword evidence="5" id="KW-0812">Transmembrane</keyword>
<dbReference type="SUPFAM" id="SSF51905">
    <property type="entry name" value="FAD/NAD(P)-binding domain"/>
    <property type="match status" value="2"/>
</dbReference>
<keyword evidence="2" id="KW-0285">Flavoprotein</keyword>
<dbReference type="GO" id="GO:0004499">
    <property type="term" value="F:N,N-dimethylaniline monooxygenase activity"/>
    <property type="evidence" value="ECO:0007669"/>
    <property type="project" value="InterPro"/>
</dbReference>
<dbReference type="PANTHER" id="PTHR42877">
    <property type="entry name" value="L-ORNITHINE N(5)-MONOOXYGENASE-RELATED"/>
    <property type="match status" value="1"/>
</dbReference>
<dbReference type="AlphaFoldDB" id="A0A2T3B7V7"/>
<dbReference type="InterPro" id="IPR036188">
    <property type="entry name" value="FAD/NAD-bd_sf"/>
</dbReference>
<dbReference type="InterPro" id="IPR020946">
    <property type="entry name" value="Flavin_mOase-like"/>
</dbReference>
<keyword evidence="7" id="KW-1185">Reference proteome</keyword>
<protein>
    <recommendedName>
        <fullName evidence="8">Monooxygenase</fullName>
    </recommendedName>
</protein>
<evidence type="ECO:0000256" key="5">
    <source>
        <dbReference type="SAM" id="Phobius"/>
    </source>
</evidence>
<accession>A0A2T3B7V7</accession>
<dbReference type="Pfam" id="PF00743">
    <property type="entry name" value="FMO-like"/>
    <property type="match status" value="1"/>
</dbReference>